<comment type="caution">
    <text evidence="2">The sequence shown here is derived from an EMBL/GenBank/DDBJ whole genome shotgun (WGS) entry which is preliminary data.</text>
</comment>
<protein>
    <recommendedName>
        <fullName evidence="1">PiggyBac transposable element-derived protein domain-containing protein</fullName>
    </recommendedName>
</protein>
<accession>A0AAN8IYP2</accession>
<dbReference type="AlphaFoldDB" id="A0AAN8IYP2"/>
<name>A0AAN8IYP2_PATCE</name>
<reference evidence="2 3" key="1">
    <citation type="submission" date="2024-01" db="EMBL/GenBank/DDBJ databases">
        <title>The genome of the rayed Mediterranean limpet Patella caerulea (Linnaeus, 1758).</title>
        <authorList>
            <person name="Anh-Thu Weber A."/>
            <person name="Halstead-Nussloch G."/>
        </authorList>
    </citation>
    <scope>NUCLEOTIDE SEQUENCE [LARGE SCALE GENOMIC DNA]</scope>
    <source>
        <strain evidence="2">AATW-2023a</strain>
        <tissue evidence="2">Whole specimen</tissue>
    </source>
</reference>
<sequence length="330" mass="37827">METPYQYFQKLFDGGLIDMIVHETNLYSTQTTGKSINTNNTEIKTFNGILVRMGVMQVPAYRDYWSNGCRISSVADHMTMRRFDQLRRCIHFCNNDTLDNADRFAKVRPLLEHIRTNLQTIEQEGEYSIDETMIPYKGAKAGNLRQYVKNKPKKWGFKFFSLAGVSGIIYDFISYCGATTFGDTVLDAEETKLGKSAQFVTVLCKSIHTKPNSRVYFDNFFSSIELITYLKSLSIQSVGTIRRDRLRNCFLMSDKDLTKQGRGAYDYRADNNIGIGMIKWNDNKPVTLVTSCAFMQLVGSVSRYDKQEKKRVPVEAPNIIKANNKHMGWC</sequence>
<dbReference type="InterPro" id="IPR029526">
    <property type="entry name" value="PGBD"/>
</dbReference>
<dbReference type="EMBL" id="JAZGQO010000018">
    <property type="protein sequence ID" value="KAK6168272.1"/>
    <property type="molecule type" value="Genomic_DNA"/>
</dbReference>
<dbReference type="PANTHER" id="PTHR47272:SF1">
    <property type="entry name" value="PIGGYBAC TRANSPOSABLE ELEMENT-DERIVED PROTEIN 3-LIKE"/>
    <property type="match status" value="1"/>
</dbReference>
<feature type="domain" description="PiggyBac transposable element-derived protein" evidence="1">
    <location>
        <begin position="3"/>
        <end position="327"/>
    </location>
</feature>
<evidence type="ECO:0000313" key="2">
    <source>
        <dbReference type="EMBL" id="KAK6168272.1"/>
    </source>
</evidence>
<dbReference type="Pfam" id="PF13843">
    <property type="entry name" value="DDE_Tnp_1_7"/>
    <property type="match status" value="1"/>
</dbReference>
<gene>
    <name evidence="2" type="ORF">SNE40_022133</name>
</gene>
<keyword evidence="3" id="KW-1185">Reference proteome</keyword>
<proteinExistence type="predicted"/>
<dbReference type="Proteomes" id="UP001347796">
    <property type="component" value="Unassembled WGS sequence"/>
</dbReference>
<dbReference type="PANTHER" id="PTHR47272">
    <property type="entry name" value="DDE_TNP_1_7 DOMAIN-CONTAINING PROTEIN"/>
    <property type="match status" value="1"/>
</dbReference>
<evidence type="ECO:0000259" key="1">
    <source>
        <dbReference type="Pfam" id="PF13843"/>
    </source>
</evidence>
<organism evidence="2 3">
    <name type="scientific">Patella caerulea</name>
    <name type="common">Rayed Mediterranean limpet</name>
    <dbReference type="NCBI Taxonomy" id="87958"/>
    <lineage>
        <taxon>Eukaryota</taxon>
        <taxon>Metazoa</taxon>
        <taxon>Spiralia</taxon>
        <taxon>Lophotrochozoa</taxon>
        <taxon>Mollusca</taxon>
        <taxon>Gastropoda</taxon>
        <taxon>Patellogastropoda</taxon>
        <taxon>Patelloidea</taxon>
        <taxon>Patellidae</taxon>
        <taxon>Patella</taxon>
    </lineage>
</organism>
<evidence type="ECO:0000313" key="3">
    <source>
        <dbReference type="Proteomes" id="UP001347796"/>
    </source>
</evidence>